<evidence type="ECO:0000256" key="2">
    <source>
        <dbReference type="ARBA" id="ARBA00007257"/>
    </source>
</evidence>
<feature type="domain" description="SD-repeat containing protein B" evidence="8">
    <location>
        <begin position="2459"/>
        <end position="2556"/>
    </location>
</feature>
<name>A0AAQ3L8B5_9BACT</name>
<dbReference type="RefSeq" id="WP_317832911.1">
    <property type="nucleotide sequence ID" value="NZ_CP136920.1"/>
</dbReference>
<dbReference type="InterPro" id="IPR001434">
    <property type="entry name" value="OmcB-like_DUF11"/>
</dbReference>
<organism evidence="9 10">
    <name type="scientific">Rubellicoccus peritrichatus</name>
    <dbReference type="NCBI Taxonomy" id="3080537"/>
    <lineage>
        <taxon>Bacteria</taxon>
        <taxon>Pseudomonadati</taxon>
        <taxon>Verrucomicrobiota</taxon>
        <taxon>Opitutia</taxon>
        <taxon>Puniceicoccales</taxon>
        <taxon>Cerasicoccaceae</taxon>
        <taxon>Rubellicoccus</taxon>
    </lineage>
</organism>
<feature type="domain" description="SD-repeat containing protein B" evidence="8">
    <location>
        <begin position="2922"/>
        <end position="3006"/>
    </location>
</feature>
<feature type="region of interest" description="Disordered" evidence="5">
    <location>
        <begin position="993"/>
        <end position="1027"/>
    </location>
</feature>
<dbReference type="InterPro" id="IPR008966">
    <property type="entry name" value="Adhesion_dom_sf"/>
</dbReference>
<gene>
    <name evidence="9" type="ORF">RZN69_19105</name>
</gene>
<dbReference type="EMBL" id="CP136920">
    <property type="protein sequence ID" value="WOO40736.1"/>
    <property type="molecule type" value="Genomic_DNA"/>
</dbReference>
<dbReference type="Proteomes" id="UP001304300">
    <property type="component" value="Chromosome"/>
</dbReference>
<dbReference type="SUPFAM" id="SSF117074">
    <property type="entry name" value="Hypothetical protein PA1324"/>
    <property type="match status" value="8"/>
</dbReference>
<evidence type="ECO:0000256" key="1">
    <source>
        <dbReference type="ARBA" id="ARBA00004613"/>
    </source>
</evidence>
<dbReference type="PANTHER" id="PTHR36108">
    <property type="entry name" value="COLOSSIN-B-RELATED"/>
    <property type="match status" value="1"/>
</dbReference>
<feature type="domain" description="DUF11" evidence="7">
    <location>
        <begin position="2796"/>
        <end position="2897"/>
    </location>
</feature>
<feature type="domain" description="DUF11" evidence="7">
    <location>
        <begin position="1577"/>
        <end position="1681"/>
    </location>
</feature>
<dbReference type="Pfam" id="PF01345">
    <property type="entry name" value="DUF11"/>
    <property type="match status" value="6"/>
</dbReference>
<feature type="domain" description="SD-repeat containing protein B" evidence="8">
    <location>
        <begin position="2576"/>
        <end position="2659"/>
    </location>
</feature>
<feature type="compositionally biased region" description="Gly residues" evidence="5">
    <location>
        <begin position="1005"/>
        <end position="1015"/>
    </location>
</feature>
<dbReference type="Pfam" id="PF17210">
    <property type="entry name" value="SdrD_B"/>
    <property type="match status" value="5"/>
</dbReference>
<keyword evidence="4 6" id="KW-0732">Signal</keyword>
<protein>
    <submittedName>
        <fullName evidence="9">SdrD B-like domain-containing protein</fullName>
    </submittedName>
</protein>
<comment type="similarity">
    <text evidence="2">Belongs to the serine-aspartate repeat-containing protein (SDr) family.</text>
</comment>
<evidence type="ECO:0000313" key="9">
    <source>
        <dbReference type="EMBL" id="WOO40736.1"/>
    </source>
</evidence>
<sequence>MLTIYRRLLGAVCSSLLLLGTALYAGPDPVQTFFLPLPEQDIQRALVELQPSRTIGQTITSVTSITTTRDNTILYFDQWENGYEIDIANPVNIYSATNPGGTQIWGDNDPSNGIPPGFLTDIVDADAVIALINDVAIPRNPSTFLFDARDKISSTKAIAMTRAEWADDPGTVLAGAVEVYSNEYLGSTYEFPLGEDISALSDSMFEYVAVFIMATEDGTTVTIDLDGPGGQAAEVRLLNEGENYFSSGVQTGGTVTANENVQVHLITGNLSTTDGRSEARWYTQIPSDTWSNEYYNPVGSSGNSQPTRVFLYNPNGSAIDVDYETFISSGTINIAAGGVGEFTMPSSSGAVFLTQGGEPFFGSAAVAAGTDNGGPSNDDNDTWDWGFSLVPVEILTPQVVVGWGPGADDVDNNGVPDAQGSPVWVAVTESTVVYIDYDGDASTGPLTDPNGNQYDTAINLSRFQQAQVYDNNDNDQTSMKLYTVDGTLLTAAWGQDASTAGAGNPFLDLGTTVPPFPFPQLIKTAVEVPGLDGDGLFEPDDTVEYTISVKNLGAISLSDLKLSDDLPTDVTYVPGSTTVDGVAISDDATGTVFPLDGEGIDLPTIGVRATLLVTFRATLNSSASGSIVNTAFLDIGPEVLIADSLTSSSSIEVVNNRIGPDVEFTDASFTPVTFYGEEDDVYLTLDEPDFNINDTVVDTITVVVQNATNGDFELLTLTETSVNSGIFQNTAPLPSSPASGTNSQDGILNFEIGDTLSVTVTDSGDPVGIGTDTDTVVISPVTETKKLYLSDNFGTPVINRVEPTGSSPVELPLGTGVAVVDANYRVDFSSTGNHTMTVPVTVSSTASNQIILISVFYEDDQDTAGGSYAGPDIDVSGAVFDSDTAAPVNAVFLNEQISTEEATTELWYVLNPNPGSGDVEVSIINDTDPGSGFEDSVIVSAIVMSDVDQVNPFGTSIQFAGRDNETEIIGVPSEPGDLVLGLLAVDDQRTITSNPGQTDIFGPVGSEGAGEGLGSPAGESPPSGDGAEAIISAKVGPSNASSVDFSWTFGGTDSYAVVGVAIKAVDGQNSLTAAQSPTMASTFTMPTDGVVAFTVFVEVALGATLTLADIDASLNINGGASVFTSAPSSQTLIGASGSGPSGGDVYRLDFSDTLSADVTVDPGEFLEFIVVNNGSVPFDVLYDSTTYNTCIALPAVTVIDVESIQFFDAPFPNGSQVTTASVGEQLYIRTVISDPFGTSDITNPTIQITDPDSQDTFTPSPGDLTSVGTLVDSDTDSVTYEYVWRTGSTEGSYDITVAADEGTEGTVSDSLTQPIILTQEDSGTPSFVEFTSGDNGTATDIYGATDDICVRLFDFDENEDSGVVETVVVTITTTQGDSDVVTLTETGVDTGIFTACFPSATDTTNADDGDINAPVFTGLVVSYVDDDNPLDTSEDQAAVPSVTLNDPQVVVSKTLIEPSDGGALVGDQAIYSISVTNVGSTTLNTTELVDTFVDAELAFVSASIAPDTNVLNGLNRELTWTDLGALAVGESVSVTVTFTVSSGGSITNNADVTATSGFGNATDSDTEILAVTNPAVTVTKTLDGGTRTVFFGEIISYTIDIENTGNVNIETLPLVDNYSTSLEFLSASTTPDGSGGGVVLWNDLLPGASTLNVGQTTSITVNFRVVGESNPVLNQVEIRYAVDVNGDSAPEAEDDNTELIADAASVGDLVWEDTDGDGTLNGSEAGIAGITVFLDLDGDGIRDSNEPFDVTDSNGAYRIGNLAEGTYLVRIDEDTLDDALSVTTPGTTVFSVDLDPGEDDTTIDFGVERTTVTGNIFNDVNGNGSTTPDIGENGLGGIDVIITDVNGNTQTVRTAPDGSYSAEVPDGLTFVNVDESTLPAAYNLTTGNEPQSLTAGPGINTFDNIGYQQPQGVTGHLFIDTNGNATQDGGEPDLGGVTVFADLDNSGDFTIGEPTAVTDSAGNYTLEIPSNTGNISIEVDETTLPAGLDTTPTTANDPQTVAVASQTLSSADDVGYQFNGLGILKTSDVTDTVSPGDTIRYTIEVINNSGVLQDGIDITDTLPSNVTYVNGSLSINAPPSEEITRNITDTFATVGVGSGGSPIAVGSEIGWAADWVKIDEAANPGFNAGIVQVRADDDFPAVIALRIQGNGATLDQGGGATRAVNLGNASSATITFDYRQDSLEGELSYLDISNDGGVTYPLRLFTFDGVNNANYVSQSAITIPAAYLTNSTHIRFISDPAYFSDDFDYNYIDNIDIELNEIIAQLGTPGNFPTNNELGNDYTLSDGGTITITYEVTVNTSPGATVANTASVVSNQSALVSSTVTDDTLIPPDTGSITGTVLSDTDADGIGNQPIENVQLELLTSAGAQIDADTDLPGLQPTYAYTDSNGVYTFDELADGTSYQVRQTQPNGFISVATTTPLNPASPDVNILGDDGTPIAVTGNVVSSGNNFVEQEPATISGFVLEDFDLNGTGDTGIAGVSLELLDSTGASIDSDPVTAGVQATTATTNSNGEFVFNDLTPGVSYQVRQIQPSGYTSVSDSDGGDADLIGDVTLITVSSGANPGNNFVEQITPGSISGTVLDDTDGDGVGDTGIDGVTVFLDLNGNGVFDSGFDVTTTTSGGGNYSFSGLRNGSYDVVEVDPVGYVSVSDTDGGDKNITTVTLAAGENETGINFIDGIPATISGQVVNDANSNGINDSESGIDGVTVEIYEDLNGNGLFDFGEVLVDTVVTSGGGNYSFSVPAGDYVIIETDPVNFFSTNDSDAPGNDNQIGITVAPNGSSTGNEFLDANIGPAVAVTKTLDGGAQTAFFGDTVSYTIEIENIGNTAIVTLPLEDIYNQSVLEYLSATVVPDSVGSGSIVWNTLGGLAVGATTSVTVSFRVIGEESPTTNTAQVIDAIDSLSNDIPDAVDTDILLTTSTASISGTVWQDDDGDGIFDTPAESGFNGSVVVFIDLDNNGTRGINEPQDTVDPSGFYSFDDLAAGTYRVRVDASTLPTSTSFALTAPTPNPYYDITVGNSTDSTGNDFGYEPQIADLAISKVSSAGGSVNPGDTITYTVTITNNDSITHTGINIADTVPAGTTYVAASVTEVSAPSTYVSGTTTTNIIEDWEDGITYGGGSPDSSGGSLGWVGDWTEIGETTNVSGGDIRVLNNGTTNYLRTKDNDRGVIRGINLSALSTTTDTAQISFDWRTSGNALEANDSVFVEIATNSAGPWTELAEVGLGVQSTFIPVSTAINSSFFTAGTFVRIITDSGLANNEQVWFDNIDIEATQIVESAQTGSVGAPSALATNYALDPSDTLIVTYQVLVDDYPGVSIIENTATLTSTQQPDPISSTTFDSVDVGAISGSVTQDVNGDIVGDIGISGNTLELRLANGTQIDTDPTTPGIQPPTATTDAFGNFTFENVPVGNYRVVQTVQPTGLDSISDTDGLNDTINNIIGDESAIVVTTGVTVADIDFIESETGTVSGFVYDDTNLNGSLDSGESGLSGVTVDLILDKNGNGEIDAGDIIFNTPATTSGTGEYTFTNVPVGTYIIRETDPTGYFSSGDSTSPNDNLIPGIVVTDGASLSGNLFFDGQLTANSDQDCKDDLLEYALSGDLETGVLNSTWPEIDLVDAATGRFDLTFTRPTSTLDVSYTIEGSNDLIGSWFTIASIAANTAAALPFSIVDNGDGTETLTLGNIEDDAGYTTPDFGLIRIRVDLGSTTLYTDVWGWEKTDMTLDQCNSFGNPFSLQEVYCGGIDSLLGNELTLTSSSNGTDFNTLLASGDYYIEVTGGDLEGARFQIASGGVNTVTLLNDSDLYSPTPVDSLNTRTGVPALLASDRIKIIRYRTIGEMFDLSSTMSGQSSNDPNNATHLYIYNNRLDETHYDPFYILDLTADFAPFYTNLSQGDNWVLESEHGDFNAANEGLRLIDPSTGFLMIPKQQAPTLYAFGKVRSHDADVVLNTGFNLIGSMYPLDQVPIDGVDAGDNGLDLVDTTFTAGADPDAATEIILWHTDPEIGAFDTTVFMLLDSDGSWIDFAEVGAPPFTNVSDTPADLTLQSNRARFIKLPGSDQFTDTQPEPTP</sequence>
<feature type="domain" description="DUF11" evidence="7">
    <location>
        <begin position="2022"/>
        <end position="2073"/>
    </location>
</feature>
<proteinExistence type="inferred from homology"/>
<dbReference type="SUPFAM" id="SSF49401">
    <property type="entry name" value="Bacterial adhesins"/>
    <property type="match status" value="1"/>
</dbReference>
<feature type="chain" id="PRO_5042854368" evidence="6">
    <location>
        <begin position="26"/>
        <end position="4064"/>
    </location>
</feature>
<evidence type="ECO:0000256" key="4">
    <source>
        <dbReference type="ARBA" id="ARBA00022729"/>
    </source>
</evidence>
<evidence type="ECO:0000256" key="6">
    <source>
        <dbReference type="SAM" id="SignalP"/>
    </source>
</evidence>
<feature type="domain" description="DUF11" evidence="7">
    <location>
        <begin position="539"/>
        <end position="633"/>
    </location>
</feature>
<dbReference type="NCBIfam" id="TIGR01451">
    <property type="entry name" value="B_ant_repeat"/>
    <property type="match status" value="4"/>
</dbReference>
<dbReference type="Gene3D" id="2.60.120.260">
    <property type="entry name" value="Galactose-binding domain-like"/>
    <property type="match status" value="1"/>
</dbReference>
<evidence type="ECO:0000259" key="8">
    <source>
        <dbReference type="Pfam" id="PF17210"/>
    </source>
</evidence>
<feature type="signal peptide" evidence="6">
    <location>
        <begin position="1"/>
        <end position="25"/>
    </location>
</feature>
<dbReference type="PANTHER" id="PTHR36108:SF13">
    <property type="entry name" value="COLOSSIN-B-RELATED"/>
    <property type="match status" value="1"/>
</dbReference>
<evidence type="ECO:0000313" key="10">
    <source>
        <dbReference type="Proteomes" id="UP001304300"/>
    </source>
</evidence>
<feature type="domain" description="DUF11" evidence="7">
    <location>
        <begin position="3035"/>
        <end position="3102"/>
    </location>
</feature>
<dbReference type="InterPro" id="IPR013783">
    <property type="entry name" value="Ig-like_fold"/>
</dbReference>
<evidence type="ECO:0000259" key="7">
    <source>
        <dbReference type="Pfam" id="PF01345"/>
    </source>
</evidence>
<evidence type="ECO:0000256" key="5">
    <source>
        <dbReference type="SAM" id="MobiDB-lite"/>
    </source>
</evidence>
<feature type="domain" description="DUF11" evidence="7">
    <location>
        <begin position="1462"/>
        <end position="1563"/>
    </location>
</feature>
<keyword evidence="3" id="KW-0964">Secreted</keyword>
<dbReference type="GO" id="GO:0005576">
    <property type="term" value="C:extracellular region"/>
    <property type="evidence" value="ECO:0007669"/>
    <property type="project" value="UniProtKB-SubCell"/>
</dbReference>
<comment type="subcellular location">
    <subcellularLocation>
        <location evidence="1">Secreted</location>
    </subcellularLocation>
</comment>
<dbReference type="KEGG" id="puo:RZN69_19105"/>
<accession>A0AAQ3L8B5</accession>
<feature type="domain" description="SD-repeat containing protein B" evidence="8">
    <location>
        <begin position="1704"/>
        <end position="1774"/>
    </location>
</feature>
<feature type="domain" description="SD-repeat containing protein B" evidence="8">
    <location>
        <begin position="3466"/>
        <end position="3554"/>
    </location>
</feature>
<keyword evidence="10" id="KW-1185">Reference proteome</keyword>
<dbReference type="InterPro" id="IPR033764">
    <property type="entry name" value="Sdr_B"/>
</dbReference>
<reference evidence="9 10" key="1">
    <citation type="submission" date="2023-10" db="EMBL/GenBank/DDBJ databases">
        <title>Rubellicoccus peritrichatus gen. nov., sp. nov., isolated from an algae of coral reef tank.</title>
        <authorList>
            <person name="Luo J."/>
        </authorList>
    </citation>
    <scope>NUCLEOTIDE SEQUENCE [LARGE SCALE GENOMIC DNA]</scope>
    <source>
        <strain evidence="9 10">CR14</strain>
    </source>
</reference>
<dbReference type="InterPro" id="IPR047589">
    <property type="entry name" value="DUF11_rpt"/>
</dbReference>
<dbReference type="Gene3D" id="2.60.40.10">
    <property type="entry name" value="Immunoglobulins"/>
    <property type="match status" value="10"/>
</dbReference>
<evidence type="ECO:0000256" key="3">
    <source>
        <dbReference type="ARBA" id="ARBA00022525"/>
    </source>
</evidence>